<reference evidence="2 3" key="1">
    <citation type="submission" date="2024-08" db="EMBL/GenBank/DDBJ databases">
        <title>Tateyamaria sp. nov., isolated from marine algae.</title>
        <authorList>
            <person name="Choi B.J."/>
            <person name="Kim J.M."/>
            <person name="Lee J.K."/>
            <person name="Choi D.G."/>
            <person name="Bayburt H."/>
            <person name="Baek J.H."/>
            <person name="Han D.M."/>
            <person name="Jeon C.O."/>
        </authorList>
    </citation>
    <scope>NUCLEOTIDE SEQUENCE [LARGE SCALE GENOMIC DNA]</scope>
    <source>
        <strain evidence="2 3">KMU-156</strain>
    </source>
</reference>
<sequence>MKFNLAVFLGAFSLYACAPEPALDLGYGPEPTTSRYTDPSESGLVAVRPFPGPDDVCVVVGENDLTREFLDDSATLIGCPKHETGAIADRAAQGARVVAHARHWTLLSVPMR</sequence>
<feature type="chain" id="PRO_5047149808" evidence="1">
    <location>
        <begin position="19"/>
        <end position="112"/>
    </location>
</feature>
<gene>
    <name evidence="2" type="ORF">ACERZ8_07490</name>
</gene>
<proteinExistence type="predicted"/>
<evidence type="ECO:0000256" key="1">
    <source>
        <dbReference type="SAM" id="SignalP"/>
    </source>
</evidence>
<dbReference type="RefSeq" id="WP_407591625.1">
    <property type="nucleotide sequence ID" value="NZ_JBHDIY010000002.1"/>
</dbReference>
<organism evidence="2 3">
    <name type="scientific">Tateyamaria armeniaca</name>
    <dbReference type="NCBI Taxonomy" id="2518930"/>
    <lineage>
        <taxon>Bacteria</taxon>
        <taxon>Pseudomonadati</taxon>
        <taxon>Pseudomonadota</taxon>
        <taxon>Alphaproteobacteria</taxon>
        <taxon>Rhodobacterales</taxon>
        <taxon>Roseobacteraceae</taxon>
        <taxon>Tateyamaria</taxon>
    </lineage>
</organism>
<dbReference type="PROSITE" id="PS51257">
    <property type="entry name" value="PROKAR_LIPOPROTEIN"/>
    <property type="match status" value="1"/>
</dbReference>
<protein>
    <submittedName>
        <fullName evidence="2">Uncharacterized protein</fullName>
    </submittedName>
</protein>
<evidence type="ECO:0000313" key="3">
    <source>
        <dbReference type="Proteomes" id="UP001627408"/>
    </source>
</evidence>
<evidence type="ECO:0000313" key="2">
    <source>
        <dbReference type="EMBL" id="MFL4469718.1"/>
    </source>
</evidence>
<keyword evidence="1" id="KW-0732">Signal</keyword>
<dbReference type="Proteomes" id="UP001627408">
    <property type="component" value="Unassembled WGS sequence"/>
</dbReference>
<comment type="caution">
    <text evidence="2">The sequence shown here is derived from an EMBL/GenBank/DDBJ whole genome shotgun (WGS) entry which is preliminary data.</text>
</comment>
<keyword evidence="3" id="KW-1185">Reference proteome</keyword>
<name>A0ABW8URH3_9RHOB</name>
<dbReference type="EMBL" id="JBHDIY010000002">
    <property type="protein sequence ID" value="MFL4469718.1"/>
    <property type="molecule type" value="Genomic_DNA"/>
</dbReference>
<feature type="signal peptide" evidence="1">
    <location>
        <begin position="1"/>
        <end position="18"/>
    </location>
</feature>
<accession>A0ABW8URH3</accession>